<keyword evidence="1" id="KW-0812">Transmembrane</keyword>
<evidence type="ECO:0008006" key="4">
    <source>
        <dbReference type="Google" id="ProtNLM"/>
    </source>
</evidence>
<dbReference type="Proteomes" id="UP000664357">
    <property type="component" value="Unassembled WGS sequence"/>
</dbReference>
<dbReference type="RefSeq" id="WP_207703827.1">
    <property type="nucleotide sequence ID" value="NZ_JAFREL020000003.1"/>
</dbReference>
<reference evidence="2 3" key="1">
    <citation type="submission" date="2024-02" db="EMBL/GenBank/DDBJ databases">
        <title>The Genome Sequence of Enterococcus sp. DIV0159.</title>
        <authorList>
            <person name="Earl A."/>
            <person name="Manson A."/>
            <person name="Gilmore M."/>
            <person name="Sanders J."/>
            <person name="Shea T."/>
            <person name="Howe W."/>
            <person name="Livny J."/>
            <person name="Cuomo C."/>
            <person name="Neafsey D."/>
            <person name="Birren B."/>
        </authorList>
    </citation>
    <scope>NUCLEOTIDE SEQUENCE [LARGE SCALE GENOMIC DNA]</scope>
    <source>
        <strain evidence="2 3">665A</strain>
    </source>
</reference>
<feature type="transmembrane region" description="Helical" evidence="1">
    <location>
        <begin position="7"/>
        <end position="25"/>
    </location>
</feature>
<proteinExistence type="predicted"/>
<keyword evidence="1" id="KW-1133">Transmembrane helix</keyword>
<name>A0ABV0ESV8_9ENTE</name>
<accession>A0ABV0ESV8</accession>
<organism evidence="2 3">
    <name type="scientific">Candidatus Enterococcus ferrettii</name>
    <dbReference type="NCBI Taxonomy" id="2815324"/>
    <lineage>
        <taxon>Bacteria</taxon>
        <taxon>Bacillati</taxon>
        <taxon>Bacillota</taxon>
        <taxon>Bacilli</taxon>
        <taxon>Lactobacillales</taxon>
        <taxon>Enterococcaceae</taxon>
        <taxon>Enterococcus</taxon>
    </lineage>
</organism>
<evidence type="ECO:0000313" key="2">
    <source>
        <dbReference type="EMBL" id="MEO1771737.1"/>
    </source>
</evidence>
<dbReference type="EMBL" id="JAFREL020000003">
    <property type="protein sequence ID" value="MEO1771737.1"/>
    <property type="molecule type" value="Genomic_DNA"/>
</dbReference>
<sequence length="140" mass="16488">MPRKQRSFLVIVLGIVCMFAIWTISDRSKSNENERFLSYFAGRWETEDQQMSLIFQENAGEIQLISQNIDEQEPANPQIMVVDEYEASRERWILRLKEDKTFCYSIMQTDEKEITAQSFINKPGVEGTAKPFNYRWTSTE</sequence>
<keyword evidence="3" id="KW-1185">Reference proteome</keyword>
<keyword evidence="1" id="KW-0472">Membrane</keyword>
<comment type="caution">
    <text evidence="2">The sequence shown here is derived from an EMBL/GenBank/DDBJ whole genome shotgun (WGS) entry which is preliminary data.</text>
</comment>
<gene>
    <name evidence="2" type="ORF">JZO67_003718</name>
</gene>
<protein>
    <recommendedName>
        <fullName evidence="4">DUF4828 domain-containing protein</fullName>
    </recommendedName>
</protein>
<evidence type="ECO:0000256" key="1">
    <source>
        <dbReference type="SAM" id="Phobius"/>
    </source>
</evidence>
<evidence type="ECO:0000313" key="3">
    <source>
        <dbReference type="Proteomes" id="UP000664357"/>
    </source>
</evidence>